<comment type="caution">
    <text evidence="1">The sequence shown here is derived from an EMBL/GenBank/DDBJ whole genome shotgun (WGS) entry which is preliminary data.</text>
</comment>
<gene>
    <name evidence="1" type="ORF">SAY86_009276</name>
</gene>
<proteinExistence type="predicted"/>
<name>A0AAN7KWF7_TRANT</name>
<organism evidence="1 2">
    <name type="scientific">Trapa natans</name>
    <name type="common">Water chestnut</name>
    <dbReference type="NCBI Taxonomy" id="22666"/>
    <lineage>
        <taxon>Eukaryota</taxon>
        <taxon>Viridiplantae</taxon>
        <taxon>Streptophyta</taxon>
        <taxon>Embryophyta</taxon>
        <taxon>Tracheophyta</taxon>
        <taxon>Spermatophyta</taxon>
        <taxon>Magnoliopsida</taxon>
        <taxon>eudicotyledons</taxon>
        <taxon>Gunneridae</taxon>
        <taxon>Pentapetalae</taxon>
        <taxon>rosids</taxon>
        <taxon>malvids</taxon>
        <taxon>Myrtales</taxon>
        <taxon>Lythraceae</taxon>
        <taxon>Trapa</taxon>
    </lineage>
</organism>
<dbReference type="PANTHER" id="PTHR35995:SF1">
    <property type="entry name" value="OS04G0690500 PROTEIN"/>
    <property type="match status" value="1"/>
</dbReference>
<evidence type="ECO:0000313" key="2">
    <source>
        <dbReference type="Proteomes" id="UP001346149"/>
    </source>
</evidence>
<dbReference type="EMBL" id="JAXQNO010000019">
    <property type="protein sequence ID" value="KAK4774341.1"/>
    <property type="molecule type" value="Genomic_DNA"/>
</dbReference>
<accession>A0AAN7KWF7</accession>
<reference evidence="1 2" key="1">
    <citation type="journal article" date="2023" name="Hortic Res">
        <title>Pangenome of water caltrop reveals structural variations and asymmetric subgenome divergence after allopolyploidization.</title>
        <authorList>
            <person name="Zhang X."/>
            <person name="Chen Y."/>
            <person name="Wang L."/>
            <person name="Yuan Y."/>
            <person name="Fang M."/>
            <person name="Shi L."/>
            <person name="Lu R."/>
            <person name="Comes H.P."/>
            <person name="Ma Y."/>
            <person name="Chen Y."/>
            <person name="Huang G."/>
            <person name="Zhou Y."/>
            <person name="Zheng Z."/>
            <person name="Qiu Y."/>
        </authorList>
    </citation>
    <scope>NUCLEOTIDE SEQUENCE [LARGE SCALE GENOMIC DNA]</scope>
    <source>
        <strain evidence="1">F231</strain>
    </source>
</reference>
<protein>
    <submittedName>
        <fullName evidence="1">Uncharacterized protein</fullName>
    </submittedName>
</protein>
<dbReference type="AlphaFoldDB" id="A0AAN7KWF7"/>
<dbReference type="Proteomes" id="UP001346149">
    <property type="component" value="Unassembled WGS sequence"/>
</dbReference>
<dbReference type="PANTHER" id="PTHR35995">
    <property type="entry name" value="OS04G0690500 PROTEIN"/>
    <property type="match status" value="1"/>
</dbReference>
<evidence type="ECO:0000313" key="1">
    <source>
        <dbReference type="EMBL" id="KAK4774341.1"/>
    </source>
</evidence>
<keyword evidence="2" id="KW-1185">Reference proteome</keyword>
<sequence length="211" mass="23785">MNCRIVFSDHSRCYVHPSLQLVGVCPLCLNDRLVFLAAARRSRRHRFLCLFSSCASGRGHRGRGRSSILGSKKKTTFGKFLAIGSLVKRQNWTADALEDSGDATSSLEDDSFISIKFEDNGQASWEKNKVSKVSLGSKCSSIPWNGHLDVFGKTLHPMKDPKTTGTAKIVLKHSKPRWWWPSRLMWRKRIGHLLHLIRLNRRSGKAEGAKV</sequence>